<organism evidence="11 12">
    <name type="scientific">Algivirga pacifica</name>
    <dbReference type="NCBI Taxonomy" id="1162670"/>
    <lineage>
        <taxon>Bacteria</taxon>
        <taxon>Pseudomonadati</taxon>
        <taxon>Bacteroidota</taxon>
        <taxon>Cytophagia</taxon>
        <taxon>Cytophagales</taxon>
        <taxon>Flammeovirgaceae</taxon>
        <taxon>Algivirga</taxon>
    </lineage>
</organism>
<accession>A0ABP9DLX1</accession>
<dbReference type="InterPro" id="IPR038418">
    <property type="entry name" value="6-PTP_synth/QueD_sf"/>
</dbReference>
<dbReference type="Gene3D" id="3.30.479.10">
    <property type="entry name" value="6-pyruvoyl tetrahydropterin synthase/QueD"/>
    <property type="match status" value="1"/>
</dbReference>
<evidence type="ECO:0000256" key="3">
    <source>
        <dbReference type="ARBA" id="ARBA00008900"/>
    </source>
</evidence>
<evidence type="ECO:0000256" key="5">
    <source>
        <dbReference type="ARBA" id="ARBA00018141"/>
    </source>
</evidence>
<evidence type="ECO:0000313" key="11">
    <source>
        <dbReference type="EMBL" id="GAA4852029.1"/>
    </source>
</evidence>
<proteinExistence type="inferred from homology"/>
<dbReference type="EMBL" id="BAABJX010000070">
    <property type="protein sequence ID" value="GAA4852029.1"/>
    <property type="molecule type" value="Genomic_DNA"/>
</dbReference>
<comment type="cofactor">
    <cofactor evidence="1">
        <name>Zn(2+)</name>
        <dbReference type="ChEBI" id="CHEBI:29105"/>
    </cofactor>
</comment>
<evidence type="ECO:0000256" key="4">
    <source>
        <dbReference type="ARBA" id="ARBA00012982"/>
    </source>
</evidence>
<keyword evidence="6" id="KW-0479">Metal-binding</keyword>
<gene>
    <name evidence="11" type="ORF">GCM10023331_40680</name>
</gene>
<evidence type="ECO:0000256" key="8">
    <source>
        <dbReference type="ARBA" id="ARBA00023239"/>
    </source>
</evidence>
<evidence type="ECO:0000256" key="2">
    <source>
        <dbReference type="ARBA" id="ARBA00005061"/>
    </source>
</evidence>
<evidence type="ECO:0000256" key="1">
    <source>
        <dbReference type="ARBA" id="ARBA00001947"/>
    </source>
</evidence>
<reference evidence="12" key="1">
    <citation type="journal article" date="2019" name="Int. J. Syst. Evol. Microbiol.">
        <title>The Global Catalogue of Microorganisms (GCM) 10K type strain sequencing project: providing services to taxonomists for standard genome sequencing and annotation.</title>
        <authorList>
            <consortium name="The Broad Institute Genomics Platform"/>
            <consortium name="The Broad Institute Genome Sequencing Center for Infectious Disease"/>
            <person name="Wu L."/>
            <person name="Ma J."/>
        </authorList>
    </citation>
    <scope>NUCLEOTIDE SEQUENCE [LARGE SCALE GENOMIC DNA]</scope>
    <source>
        <strain evidence="12">JCM 18326</strain>
    </source>
</reference>
<dbReference type="PANTHER" id="PTHR12589">
    <property type="entry name" value="PYRUVOYL TETRAHYDROBIOPTERIN SYNTHASE"/>
    <property type="match status" value="1"/>
</dbReference>
<protein>
    <recommendedName>
        <fullName evidence="5">6-carboxy-5,6,7,8-tetrahydropterin synthase</fullName>
        <ecNumber evidence="4">4.1.2.50</ecNumber>
    </recommendedName>
    <alternativeName>
        <fullName evidence="9">Queuosine biosynthesis protein QueD</fullName>
    </alternativeName>
</protein>
<evidence type="ECO:0000313" key="12">
    <source>
        <dbReference type="Proteomes" id="UP001500298"/>
    </source>
</evidence>
<sequence>MGKQLAVRKGHFDAMHRVMDHYSKCRNIHGHSYLYELGIGFNQTEAIGYAIDFGEIKRVGEAFLQDMMDHGALLNPKDEVLINVCNQEGYKYWTMSINGEGEHCNPSAENIAKEIFLACEILFSEHPGIWMEQIVLFETPKSSTITTKESIDEIERENFRKCRYDMIMAYAKEKGVKSYRQ</sequence>
<name>A0ABP9DLX1_9BACT</name>
<dbReference type="EC" id="4.1.2.50" evidence="4"/>
<dbReference type="SUPFAM" id="SSF55620">
    <property type="entry name" value="Tetrahydrobiopterin biosynthesis enzymes-like"/>
    <property type="match status" value="1"/>
</dbReference>
<keyword evidence="8" id="KW-0456">Lyase</keyword>
<evidence type="ECO:0000256" key="9">
    <source>
        <dbReference type="ARBA" id="ARBA00031449"/>
    </source>
</evidence>
<dbReference type="Proteomes" id="UP001500298">
    <property type="component" value="Unassembled WGS sequence"/>
</dbReference>
<comment type="pathway">
    <text evidence="2">Purine metabolism; 7-cyano-7-deazaguanine biosynthesis.</text>
</comment>
<keyword evidence="12" id="KW-1185">Reference proteome</keyword>
<comment type="similarity">
    <text evidence="3">Belongs to the PTPS family. QueD subfamily.</text>
</comment>
<evidence type="ECO:0000256" key="7">
    <source>
        <dbReference type="ARBA" id="ARBA00022833"/>
    </source>
</evidence>
<keyword evidence="7" id="KW-0862">Zinc</keyword>
<dbReference type="RefSeq" id="WP_345375233.1">
    <property type="nucleotide sequence ID" value="NZ_BAABJX010000070.1"/>
</dbReference>
<dbReference type="PANTHER" id="PTHR12589:SF7">
    <property type="entry name" value="6-PYRUVOYL TETRAHYDROBIOPTERIN SYNTHASE"/>
    <property type="match status" value="1"/>
</dbReference>
<dbReference type="Pfam" id="PF01242">
    <property type="entry name" value="PTPS"/>
    <property type="match status" value="1"/>
</dbReference>
<evidence type="ECO:0000256" key="6">
    <source>
        <dbReference type="ARBA" id="ARBA00022723"/>
    </source>
</evidence>
<evidence type="ECO:0000256" key="10">
    <source>
        <dbReference type="ARBA" id="ARBA00048807"/>
    </source>
</evidence>
<comment type="caution">
    <text evidence="11">The sequence shown here is derived from an EMBL/GenBank/DDBJ whole genome shotgun (WGS) entry which is preliminary data.</text>
</comment>
<dbReference type="InterPro" id="IPR007115">
    <property type="entry name" value="6-PTP_synth/QueD"/>
</dbReference>
<comment type="catalytic activity">
    <reaction evidence="10">
        <text>7,8-dihydroneopterin 3'-triphosphate + H2O = 6-carboxy-5,6,7,8-tetrahydropterin + triphosphate + acetaldehyde + 2 H(+)</text>
        <dbReference type="Rhea" id="RHEA:27966"/>
        <dbReference type="ChEBI" id="CHEBI:15343"/>
        <dbReference type="ChEBI" id="CHEBI:15377"/>
        <dbReference type="ChEBI" id="CHEBI:15378"/>
        <dbReference type="ChEBI" id="CHEBI:18036"/>
        <dbReference type="ChEBI" id="CHEBI:58462"/>
        <dbReference type="ChEBI" id="CHEBI:61032"/>
        <dbReference type="EC" id="4.1.2.50"/>
    </reaction>
</comment>